<evidence type="ECO:0000313" key="5">
    <source>
        <dbReference type="Proteomes" id="UP000199391"/>
    </source>
</evidence>
<dbReference type="EMBL" id="FPBO01000002">
    <property type="protein sequence ID" value="SFU37320.1"/>
    <property type="molecule type" value="Genomic_DNA"/>
</dbReference>
<dbReference type="NCBIfam" id="TIGR01845">
    <property type="entry name" value="outer_NodT"/>
    <property type="match status" value="1"/>
</dbReference>
<dbReference type="GO" id="GO:0005886">
    <property type="term" value="C:plasma membrane"/>
    <property type="evidence" value="ECO:0007669"/>
    <property type="project" value="UniProtKB-SubCell"/>
</dbReference>
<dbReference type="OrthoDB" id="9770517at2"/>
<dbReference type="RefSeq" id="WP_093553306.1">
    <property type="nucleotide sequence ID" value="NZ_FPBO01000002.1"/>
</dbReference>
<dbReference type="InterPro" id="IPR003423">
    <property type="entry name" value="OMP_efflux"/>
</dbReference>
<keyword evidence="5" id="KW-1185">Reference proteome</keyword>
<feature type="chain" id="PRO_5011332736" evidence="2">
    <location>
        <begin position="26"/>
        <end position="477"/>
    </location>
</feature>
<organism evidence="4 5">
    <name type="scientific">Pseudoduganella namucuonensis</name>
    <dbReference type="NCBI Taxonomy" id="1035707"/>
    <lineage>
        <taxon>Bacteria</taxon>
        <taxon>Pseudomonadati</taxon>
        <taxon>Pseudomonadota</taxon>
        <taxon>Betaproteobacteria</taxon>
        <taxon>Burkholderiales</taxon>
        <taxon>Oxalobacteraceae</taxon>
        <taxon>Telluria group</taxon>
        <taxon>Pseudoduganella</taxon>
    </lineage>
</organism>
<evidence type="ECO:0000313" key="4">
    <source>
        <dbReference type="EMBL" id="SFU37320.1"/>
    </source>
</evidence>
<feature type="signal peptide" evidence="2">
    <location>
        <begin position="1"/>
        <end position="25"/>
    </location>
</feature>
<feature type="coiled-coil region" evidence="3">
    <location>
        <begin position="392"/>
        <end position="443"/>
    </location>
</feature>
<name>A0A1I7FMB3_9BURK</name>
<dbReference type="GO" id="GO:0015562">
    <property type="term" value="F:efflux transmembrane transporter activity"/>
    <property type="evidence" value="ECO:0007669"/>
    <property type="project" value="InterPro"/>
</dbReference>
<dbReference type="PANTHER" id="PTHR30203:SF29">
    <property type="entry name" value="PROTEIN CYAE"/>
    <property type="match status" value="1"/>
</dbReference>
<dbReference type="AlphaFoldDB" id="A0A1I7FMB3"/>
<dbReference type="SUPFAM" id="SSF56954">
    <property type="entry name" value="Outer membrane efflux proteins (OEP)"/>
    <property type="match status" value="1"/>
</dbReference>
<keyword evidence="2" id="KW-0732">Signal</keyword>
<dbReference type="PROSITE" id="PS51257">
    <property type="entry name" value="PROKAR_LIPOPROTEIN"/>
    <property type="match status" value="1"/>
</dbReference>
<dbReference type="PANTHER" id="PTHR30203">
    <property type="entry name" value="OUTER MEMBRANE CATION EFFLUX PROTEIN"/>
    <property type="match status" value="1"/>
</dbReference>
<evidence type="ECO:0000256" key="1">
    <source>
        <dbReference type="ARBA" id="ARBA00007613"/>
    </source>
</evidence>
<keyword evidence="3" id="KW-0175">Coiled coil</keyword>
<comment type="subcellular location">
    <subcellularLocation>
        <location evidence="2">Cell membrane</location>
        <topology evidence="2">Lipid-anchor</topology>
    </subcellularLocation>
</comment>
<proteinExistence type="inferred from homology"/>
<keyword evidence="2 4" id="KW-0449">Lipoprotein</keyword>
<dbReference type="Pfam" id="PF02321">
    <property type="entry name" value="OEP"/>
    <property type="match status" value="2"/>
</dbReference>
<gene>
    <name evidence="4" type="ORF">SAMN05216552_1002146</name>
</gene>
<accession>A0A1I7FMB3</accession>
<dbReference type="Proteomes" id="UP000199391">
    <property type="component" value="Unassembled WGS sequence"/>
</dbReference>
<keyword evidence="2" id="KW-0812">Transmembrane</keyword>
<sequence length="477" mass="49122">MNKLTHGGAPLALAMALALSGCALTAPPAKVEAAAPAQWQAPLPHNGSLTDLSGWWRGQGDALLAQLVDAAQAASPTLGQARARVAQSRAERVAAGAALVPGVDFGASVQRMSQQSAIPTGTTIQGALQASWEIDVFGGGRAARDAAQARLDGANAGWHEARVSVAAETANQYYALRACEQLQLVAAQDAGSRAHTARLVELSSKAGFTAPADAALARASAADGRNRANAQRAACDNAVKALVALTAIAEPELRQKLAASPAVPAPAVAIAALPAQVLAQRPDVYSAERDVAAASFDVGGAQAQRWPRVSLAGSIGAANFRTGGENTQLDTWTVGPLAVQIPVFDAGRRRANVDAARARYDAAVLQYQGSVRNAVREVEQAIVTLNSTSERANDAQAALQGYRAAFAAAEDRQKNGLASLLDLEDARRLRLAAENTVVSLQQERSAAWIALYRAAGGGWNAAAAAPPSSAPAPTNTQ</sequence>
<comment type="similarity">
    <text evidence="1 2">Belongs to the outer membrane factor (OMF) (TC 1.B.17) family.</text>
</comment>
<keyword evidence="2" id="KW-1134">Transmembrane beta strand</keyword>
<keyword evidence="2" id="KW-0472">Membrane</keyword>
<dbReference type="Gene3D" id="1.20.1600.10">
    <property type="entry name" value="Outer membrane efflux proteins (OEP)"/>
    <property type="match status" value="1"/>
</dbReference>
<reference evidence="5" key="1">
    <citation type="submission" date="2016-10" db="EMBL/GenBank/DDBJ databases">
        <authorList>
            <person name="Varghese N."/>
            <person name="Submissions S."/>
        </authorList>
    </citation>
    <scope>NUCLEOTIDE SEQUENCE [LARGE SCALE GENOMIC DNA]</scope>
    <source>
        <strain evidence="5">CGMCC 1.11014</strain>
    </source>
</reference>
<dbReference type="InterPro" id="IPR010131">
    <property type="entry name" value="MdtP/NodT-like"/>
</dbReference>
<evidence type="ECO:0000256" key="3">
    <source>
        <dbReference type="SAM" id="Coils"/>
    </source>
</evidence>
<keyword evidence="2" id="KW-0564">Palmitate</keyword>
<evidence type="ECO:0000256" key="2">
    <source>
        <dbReference type="RuleBase" id="RU362097"/>
    </source>
</evidence>
<dbReference type="STRING" id="1035707.SAMN05216552_1002146"/>
<dbReference type="Gene3D" id="2.20.200.10">
    <property type="entry name" value="Outer membrane efflux proteins (OEP)"/>
    <property type="match status" value="1"/>
</dbReference>
<protein>
    <submittedName>
        <fullName evidence="4">Efflux transporter, outer membrane factor (OMF) lipoprotein, NodT family</fullName>
    </submittedName>
</protein>